<dbReference type="AlphaFoldDB" id="A0A2N1MBB2"/>
<evidence type="ECO:0000313" key="1">
    <source>
        <dbReference type="EMBL" id="PKK58909.1"/>
    </source>
</evidence>
<proteinExistence type="predicted"/>
<name>A0A2N1MBB2_9GLOM</name>
<protein>
    <submittedName>
        <fullName evidence="1">Uncharacterized protein</fullName>
    </submittedName>
</protein>
<dbReference type="EMBL" id="LLXL01003312">
    <property type="protein sequence ID" value="PKK58909.1"/>
    <property type="molecule type" value="Genomic_DNA"/>
</dbReference>
<accession>A0A2N1MBB2</accession>
<reference evidence="1 2" key="1">
    <citation type="submission" date="2016-04" db="EMBL/GenBank/DDBJ databases">
        <title>Genome analyses suggest a sexual origin of heterokaryosis in a supposedly ancient asexual fungus.</title>
        <authorList>
            <person name="Ropars J."/>
            <person name="Sedzielewska K."/>
            <person name="Noel J."/>
            <person name="Charron P."/>
            <person name="Farinelli L."/>
            <person name="Marton T."/>
            <person name="Kruger M."/>
            <person name="Pelin A."/>
            <person name="Brachmann A."/>
            <person name="Corradi N."/>
        </authorList>
    </citation>
    <scope>NUCLEOTIDE SEQUENCE [LARGE SCALE GENOMIC DNA]</scope>
    <source>
        <strain evidence="1 2">C2</strain>
    </source>
</reference>
<gene>
    <name evidence="1" type="ORF">RhiirC2_763065</name>
</gene>
<dbReference type="Proteomes" id="UP000233469">
    <property type="component" value="Unassembled WGS sequence"/>
</dbReference>
<feature type="non-terminal residue" evidence="1">
    <location>
        <position position="100"/>
    </location>
</feature>
<comment type="caution">
    <text evidence="1">The sequence shown here is derived from an EMBL/GenBank/DDBJ whole genome shotgun (WGS) entry which is preliminary data.</text>
</comment>
<evidence type="ECO:0000313" key="2">
    <source>
        <dbReference type="Proteomes" id="UP000233469"/>
    </source>
</evidence>
<organism evidence="1 2">
    <name type="scientific">Rhizophagus irregularis</name>
    <dbReference type="NCBI Taxonomy" id="588596"/>
    <lineage>
        <taxon>Eukaryota</taxon>
        <taxon>Fungi</taxon>
        <taxon>Fungi incertae sedis</taxon>
        <taxon>Mucoromycota</taxon>
        <taxon>Glomeromycotina</taxon>
        <taxon>Glomeromycetes</taxon>
        <taxon>Glomerales</taxon>
        <taxon>Glomeraceae</taxon>
        <taxon>Rhizophagus</taxon>
    </lineage>
</organism>
<sequence length="100" mass="12060">YIKEILYKNHSHWKLQNVELDYMHLSEYSTITLPPPQHNNLRVLKLFIDIYYDDFGTYRNVYHSLDGVYMQLGNMPFDNRKRLRNHFVLGFVPFGGDFDD</sequence>
<feature type="non-terminal residue" evidence="1">
    <location>
        <position position="1"/>
    </location>
</feature>
<reference evidence="1 2" key="2">
    <citation type="submission" date="2017-10" db="EMBL/GenBank/DDBJ databases">
        <title>Extensive intraspecific genome diversity in a model arbuscular mycorrhizal fungus.</title>
        <authorList>
            <person name="Chen E.C.H."/>
            <person name="Morin E."/>
            <person name="Baudet D."/>
            <person name="Noel J."/>
            <person name="Ndikumana S."/>
            <person name="Charron P."/>
            <person name="St-Onge C."/>
            <person name="Giorgi J."/>
            <person name="Grigoriev I.V."/>
            <person name="Roux C."/>
            <person name="Martin F.M."/>
            <person name="Corradi N."/>
        </authorList>
    </citation>
    <scope>NUCLEOTIDE SEQUENCE [LARGE SCALE GENOMIC DNA]</scope>
    <source>
        <strain evidence="1 2">C2</strain>
    </source>
</reference>